<dbReference type="SUPFAM" id="SSF81469">
    <property type="entry name" value="Bacterial aa3 type cytochrome c oxidase subunit IV"/>
    <property type="match status" value="1"/>
</dbReference>
<keyword evidence="4" id="KW-1185">Reference proteome</keyword>
<dbReference type="OrthoDB" id="7691500at2"/>
<sequence length="44" mass="4784">MGDHKQGSMDIRAQEKTFAGFIRFTIWGAGISIAVLIFLALANS</sequence>
<proteinExistence type="predicted"/>
<reference evidence="3 4" key="1">
    <citation type="submission" date="2016-10" db="EMBL/GenBank/DDBJ databases">
        <authorList>
            <person name="de Groot N.N."/>
        </authorList>
    </citation>
    <scope>NUCLEOTIDE SEQUENCE [LARGE SCALE GENOMIC DNA]</scope>
    <source>
        <strain evidence="3 4">DSM 3857</strain>
    </source>
</reference>
<dbReference type="RefSeq" id="WP_091296220.1">
    <property type="nucleotide sequence ID" value="NZ_FOCE01000001.1"/>
</dbReference>
<keyword evidence="1" id="KW-0812">Transmembrane</keyword>
<dbReference type="Gene3D" id="1.20.5.160">
    <property type="entry name" value="Bacterial aa3 type cytochrome c oxidase subunit IV"/>
    <property type="match status" value="1"/>
</dbReference>
<organism evidence="3 4">
    <name type="scientific">Gemmobacter aquatilis</name>
    <dbReference type="NCBI Taxonomy" id="933059"/>
    <lineage>
        <taxon>Bacteria</taxon>
        <taxon>Pseudomonadati</taxon>
        <taxon>Pseudomonadota</taxon>
        <taxon>Alphaproteobacteria</taxon>
        <taxon>Rhodobacterales</taxon>
        <taxon>Paracoccaceae</taxon>
        <taxon>Gemmobacter</taxon>
    </lineage>
</organism>
<evidence type="ECO:0000313" key="4">
    <source>
        <dbReference type="Proteomes" id="UP000198761"/>
    </source>
</evidence>
<dbReference type="STRING" id="933059.SAMN04488103_101483"/>
<feature type="domain" description="Cytochrome c oxidase subunit IV bacterial aa3 type" evidence="2">
    <location>
        <begin position="4"/>
        <end position="43"/>
    </location>
</feature>
<protein>
    <submittedName>
        <fullName evidence="3">Aa3 type cytochrome c oxidase subunit IV</fullName>
    </submittedName>
</protein>
<feature type="transmembrane region" description="Helical" evidence="1">
    <location>
        <begin position="21"/>
        <end position="42"/>
    </location>
</feature>
<keyword evidence="1" id="KW-0472">Membrane</keyword>
<evidence type="ECO:0000313" key="3">
    <source>
        <dbReference type="EMBL" id="SEM56172.1"/>
    </source>
</evidence>
<name>A0A1H7ZC87_9RHOB</name>
<dbReference type="EMBL" id="FOCE01000001">
    <property type="protein sequence ID" value="SEM56172.1"/>
    <property type="molecule type" value="Genomic_DNA"/>
</dbReference>
<dbReference type="Proteomes" id="UP000198761">
    <property type="component" value="Unassembled WGS sequence"/>
</dbReference>
<dbReference type="Pfam" id="PF07835">
    <property type="entry name" value="COX4_pro_2"/>
    <property type="match status" value="1"/>
</dbReference>
<evidence type="ECO:0000256" key="1">
    <source>
        <dbReference type="SAM" id="Phobius"/>
    </source>
</evidence>
<dbReference type="InterPro" id="IPR036596">
    <property type="entry name" value="Cyt-C_aa3_sf"/>
</dbReference>
<keyword evidence="1" id="KW-1133">Transmembrane helix</keyword>
<gene>
    <name evidence="3" type="ORF">SAMN04488103_101483</name>
</gene>
<dbReference type="AlphaFoldDB" id="A0A1H7ZC87"/>
<dbReference type="InterPro" id="IPR012422">
    <property type="entry name" value="Cyt_c_oxidase_su4_bac-aa3"/>
</dbReference>
<accession>A0A1H7ZC87</accession>
<evidence type="ECO:0000259" key="2">
    <source>
        <dbReference type="Pfam" id="PF07835"/>
    </source>
</evidence>